<dbReference type="InterPro" id="IPR039422">
    <property type="entry name" value="MarR/SlyA-like"/>
</dbReference>
<dbReference type="AlphaFoldDB" id="A0A4S2F0B3"/>
<evidence type="ECO:0000313" key="4">
    <source>
        <dbReference type="Proteomes" id="UP000310263"/>
    </source>
</evidence>
<sequence length="230" mass="24757">MSNRKMRAPLGPPVQCEPPQVPERFQELGRQLNLAIMGLRSLHSKLPRPPEPVPLTSVDDSAEETGTSPQKKRGGHAHRRSLEGFDASLRGMPLILRYLSEHGGSAYPSELKAATGLTQARISNALAALEARELVKRTTDGKDRRHVVVTLTKAGGRAVAERMAAMDSYAGSLLELLGESDAKELVRIIQKLSRALESQDAECRETRAFAADESTGAKEPASAGKDGEGA</sequence>
<reference evidence="3 4" key="1">
    <citation type="submission" date="2019-04" db="EMBL/GenBank/DDBJ databases">
        <title>Microbes associate with the intestines of laboratory mice.</title>
        <authorList>
            <person name="Navarre W."/>
            <person name="Wong E."/>
            <person name="Huang K."/>
            <person name="Tropini C."/>
            <person name="Ng K."/>
            <person name="Yu B."/>
        </authorList>
    </citation>
    <scope>NUCLEOTIDE SEQUENCE [LARGE SCALE GENOMIC DNA]</scope>
    <source>
        <strain evidence="3 4">NM07_P-09</strain>
    </source>
</reference>
<evidence type="ECO:0000256" key="1">
    <source>
        <dbReference type="SAM" id="MobiDB-lite"/>
    </source>
</evidence>
<evidence type="ECO:0000313" key="3">
    <source>
        <dbReference type="EMBL" id="TGY61732.1"/>
    </source>
</evidence>
<evidence type="ECO:0000259" key="2">
    <source>
        <dbReference type="PROSITE" id="PS50995"/>
    </source>
</evidence>
<gene>
    <name evidence="3" type="ORF">E5334_06930</name>
</gene>
<dbReference type="GO" id="GO:0003700">
    <property type="term" value="F:DNA-binding transcription factor activity"/>
    <property type="evidence" value="ECO:0007669"/>
    <property type="project" value="InterPro"/>
</dbReference>
<dbReference type="SUPFAM" id="SSF46785">
    <property type="entry name" value="Winged helix' DNA-binding domain"/>
    <property type="match status" value="1"/>
</dbReference>
<dbReference type="InterPro" id="IPR000835">
    <property type="entry name" value="HTH_MarR-typ"/>
</dbReference>
<dbReference type="PRINTS" id="PR00598">
    <property type="entry name" value="HTHMARR"/>
</dbReference>
<proteinExistence type="predicted"/>
<dbReference type="InterPro" id="IPR036388">
    <property type="entry name" value="WH-like_DNA-bd_sf"/>
</dbReference>
<dbReference type="EMBL" id="SRYE01000004">
    <property type="protein sequence ID" value="TGY61732.1"/>
    <property type="molecule type" value="Genomic_DNA"/>
</dbReference>
<dbReference type="Pfam" id="PF12802">
    <property type="entry name" value="MarR_2"/>
    <property type="match status" value="1"/>
</dbReference>
<name>A0A4S2F0B3_9ACTN</name>
<dbReference type="CDD" id="cd00090">
    <property type="entry name" value="HTH_ARSR"/>
    <property type="match status" value="1"/>
</dbReference>
<dbReference type="Proteomes" id="UP000310263">
    <property type="component" value="Unassembled WGS sequence"/>
</dbReference>
<dbReference type="InterPro" id="IPR036390">
    <property type="entry name" value="WH_DNA-bd_sf"/>
</dbReference>
<dbReference type="OrthoDB" id="3237509at2"/>
<feature type="region of interest" description="Disordered" evidence="1">
    <location>
        <begin position="1"/>
        <end position="22"/>
    </location>
</feature>
<feature type="compositionally biased region" description="Pro residues" evidence="1">
    <location>
        <begin position="10"/>
        <end position="21"/>
    </location>
</feature>
<dbReference type="PANTHER" id="PTHR33164:SF43">
    <property type="entry name" value="HTH-TYPE TRANSCRIPTIONAL REPRESSOR YETL"/>
    <property type="match status" value="1"/>
</dbReference>
<protein>
    <submittedName>
        <fullName evidence="3">MarR family transcriptional regulator</fullName>
    </submittedName>
</protein>
<dbReference type="PROSITE" id="PS50995">
    <property type="entry name" value="HTH_MARR_2"/>
    <property type="match status" value="1"/>
</dbReference>
<comment type="caution">
    <text evidence="3">The sequence shown here is derived from an EMBL/GenBank/DDBJ whole genome shotgun (WGS) entry which is preliminary data.</text>
</comment>
<dbReference type="Gene3D" id="1.10.10.10">
    <property type="entry name" value="Winged helix-like DNA-binding domain superfamily/Winged helix DNA-binding domain"/>
    <property type="match status" value="1"/>
</dbReference>
<feature type="compositionally biased region" description="Basic residues" evidence="1">
    <location>
        <begin position="70"/>
        <end position="79"/>
    </location>
</feature>
<feature type="region of interest" description="Disordered" evidence="1">
    <location>
        <begin position="43"/>
        <end position="79"/>
    </location>
</feature>
<organism evidence="3 4">
    <name type="scientific">Muricaecibacterium torontonense</name>
    <dbReference type="NCBI Taxonomy" id="3032871"/>
    <lineage>
        <taxon>Bacteria</taxon>
        <taxon>Bacillati</taxon>
        <taxon>Actinomycetota</taxon>
        <taxon>Coriobacteriia</taxon>
        <taxon>Coriobacteriales</taxon>
        <taxon>Atopobiaceae</taxon>
        <taxon>Muricaecibacterium</taxon>
    </lineage>
</organism>
<dbReference type="RefSeq" id="WP_136012865.1">
    <property type="nucleotide sequence ID" value="NZ_SRYE01000004.1"/>
</dbReference>
<keyword evidence="4" id="KW-1185">Reference proteome</keyword>
<feature type="domain" description="HTH marR-type" evidence="2">
    <location>
        <begin position="25"/>
        <end position="194"/>
    </location>
</feature>
<dbReference type="PANTHER" id="PTHR33164">
    <property type="entry name" value="TRANSCRIPTIONAL REGULATOR, MARR FAMILY"/>
    <property type="match status" value="1"/>
</dbReference>
<dbReference type="SMART" id="SM00347">
    <property type="entry name" value="HTH_MARR"/>
    <property type="match status" value="1"/>
</dbReference>
<accession>A0A4S2F0B3</accession>
<dbReference type="GO" id="GO:0006950">
    <property type="term" value="P:response to stress"/>
    <property type="evidence" value="ECO:0007669"/>
    <property type="project" value="TreeGrafter"/>
</dbReference>
<feature type="region of interest" description="Disordered" evidence="1">
    <location>
        <begin position="207"/>
        <end position="230"/>
    </location>
</feature>
<dbReference type="InterPro" id="IPR011991">
    <property type="entry name" value="ArsR-like_HTH"/>
</dbReference>